<reference evidence="17 18" key="1">
    <citation type="submission" date="2016-08" db="EMBL/GenBank/DDBJ databases">
        <title>New Insights into Marine Group III Euryarchaeota, from dark to light.</title>
        <authorList>
            <person name="Haro-Moreno J.M."/>
            <person name="Rodriguez-Valera F."/>
            <person name="Lopez-Garcia P."/>
            <person name="Moreira D."/>
            <person name="Martin-Cuadrado A.B."/>
        </authorList>
    </citation>
    <scope>NUCLEOTIDE SEQUENCE [LARGE SCALE GENOMIC DNA]</scope>
    <source>
        <strain evidence="17">CG-Bathy1</strain>
    </source>
</reference>
<feature type="binding site" evidence="13 14">
    <location>
        <position position="6"/>
    </location>
    <ligand>
        <name>a divalent metal cation</name>
        <dbReference type="ChEBI" id="CHEBI:60240"/>
    </ligand>
</feature>
<comment type="function">
    <text evidence="3 13 15">Endonuclease that specifically degrades the RNA of RNA-DNA hybrids.</text>
</comment>
<comment type="similarity">
    <text evidence="5 13 15">Belongs to the RNase HII family.</text>
</comment>
<comment type="caution">
    <text evidence="17">The sequence shown here is derived from an EMBL/GenBank/DDBJ whole genome shotgun (WGS) entry which is preliminary data.</text>
</comment>
<dbReference type="GO" id="GO:0043137">
    <property type="term" value="P:DNA replication, removal of RNA primer"/>
    <property type="evidence" value="ECO:0007669"/>
    <property type="project" value="TreeGrafter"/>
</dbReference>
<evidence type="ECO:0000256" key="12">
    <source>
        <dbReference type="ARBA" id="ARBA00022801"/>
    </source>
</evidence>
<keyword evidence="8 13" id="KW-0963">Cytoplasm</keyword>
<dbReference type="GO" id="GO:0030145">
    <property type="term" value="F:manganese ion binding"/>
    <property type="evidence" value="ECO:0007669"/>
    <property type="project" value="UniProtKB-UniRule"/>
</dbReference>
<evidence type="ECO:0000256" key="1">
    <source>
        <dbReference type="ARBA" id="ARBA00000077"/>
    </source>
</evidence>
<dbReference type="Proteomes" id="UP000183815">
    <property type="component" value="Unassembled WGS sequence"/>
</dbReference>
<dbReference type="Gene3D" id="1.10.10.460">
    <property type="entry name" value="Ribonuclease hii. Domain 2"/>
    <property type="match status" value="1"/>
</dbReference>
<dbReference type="EC" id="3.1.26.4" evidence="6 13"/>
<dbReference type="Gene3D" id="3.30.420.10">
    <property type="entry name" value="Ribonuclease H-like superfamily/Ribonuclease H"/>
    <property type="match status" value="1"/>
</dbReference>
<dbReference type="CDD" id="cd07180">
    <property type="entry name" value="RNase_HII_archaea_like"/>
    <property type="match status" value="1"/>
</dbReference>
<dbReference type="SUPFAM" id="SSF53098">
    <property type="entry name" value="Ribonuclease H-like"/>
    <property type="match status" value="1"/>
</dbReference>
<sequence>MLCGVDEAGRGPVIGPLVVAAAAIENVELLNSMGLKDSKLLNPVQRKILNNKIREHCDFALEIIDAQTVDSYVKNNELNKLSIIAFSSVISKLNPTKAIVDSCDVKPERFAQNILKELGNNVNVEIDSHHKADTLFPIVSAASILAKEARENEMQSIKKEIGDCGSGYPSDPKTIAFLSNQWKKSRSWPKYIRQEWKTIKRFNTSTLDDFD</sequence>
<accession>A0A1J5TJV8</accession>
<dbReference type="GO" id="GO:0004523">
    <property type="term" value="F:RNA-DNA hybrid ribonuclease activity"/>
    <property type="evidence" value="ECO:0007669"/>
    <property type="project" value="UniProtKB-UniRule"/>
</dbReference>
<comment type="cofactor">
    <cofactor evidence="2">
        <name>Mg(2+)</name>
        <dbReference type="ChEBI" id="CHEBI:18420"/>
    </cofactor>
</comment>
<evidence type="ECO:0000256" key="6">
    <source>
        <dbReference type="ARBA" id="ARBA00012180"/>
    </source>
</evidence>
<dbReference type="InterPro" id="IPR001352">
    <property type="entry name" value="RNase_HII/HIII"/>
</dbReference>
<organism evidence="17 18">
    <name type="scientific">Marine Group III euryarchaeote CG-Bathy1</name>
    <dbReference type="NCBI Taxonomy" id="1889001"/>
    <lineage>
        <taxon>Archaea</taxon>
        <taxon>Methanobacteriati</taxon>
        <taxon>Thermoplasmatota</taxon>
        <taxon>Thermoplasmata</taxon>
        <taxon>Candidatus Thermoprofundales</taxon>
    </lineage>
</organism>
<dbReference type="PROSITE" id="PS51975">
    <property type="entry name" value="RNASE_H_2"/>
    <property type="match status" value="1"/>
</dbReference>
<evidence type="ECO:0000256" key="9">
    <source>
        <dbReference type="ARBA" id="ARBA00022722"/>
    </source>
</evidence>
<dbReference type="GO" id="GO:0032299">
    <property type="term" value="C:ribonuclease H2 complex"/>
    <property type="evidence" value="ECO:0007669"/>
    <property type="project" value="TreeGrafter"/>
</dbReference>
<dbReference type="AlphaFoldDB" id="A0A1J5TJV8"/>
<dbReference type="GO" id="GO:0006298">
    <property type="term" value="P:mismatch repair"/>
    <property type="evidence" value="ECO:0007669"/>
    <property type="project" value="TreeGrafter"/>
</dbReference>
<dbReference type="InterPro" id="IPR023160">
    <property type="entry name" value="RNase_HII_hlx-loop-hlx_cap_dom"/>
</dbReference>
<evidence type="ECO:0000256" key="14">
    <source>
        <dbReference type="PROSITE-ProRule" id="PRU01319"/>
    </source>
</evidence>
<dbReference type="Pfam" id="PF01351">
    <property type="entry name" value="RNase_HII"/>
    <property type="match status" value="1"/>
</dbReference>
<dbReference type="PANTHER" id="PTHR10954:SF23">
    <property type="entry name" value="RIBONUCLEASE"/>
    <property type="match status" value="1"/>
</dbReference>
<feature type="binding site" evidence="13 14">
    <location>
        <position position="101"/>
    </location>
    <ligand>
        <name>a divalent metal cation</name>
        <dbReference type="ChEBI" id="CHEBI:60240"/>
    </ligand>
</feature>
<dbReference type="InterPro" id="IPR024567">
    <property type="entry name" value="RNase_HII/HIII_dom"/>
</dbReference>
<evidence type="ECO:0000256" key="10">
    <source>
        <dbReference type="ARBA" id="ARBA00022723"/>
    </source>
</evidence>
<gene>
    <name evidence="13" type="primary">rnhB</name>
    <name evidence="17" type="ORF">BEU04_00780</name>
</gene>
<keyword evidence="13" id="KW-0464">Manganese</keyword>
<evidence type="ECO:0000313" key="17">
    <source>
        <dbReference type="EMBL" id="OIR20427.1"/>
    </source>
</evidence>
<feature type="binding site" evidence="13 14">
    <location>
        <position position="7"/>
    </location>
    <ligand>
        <name>a divalent metal cation</name>
        <dbReference type="ChEBI" id="CHEBI:60240"/>
    </ligand>
</feature>
<dbReference type="InterPro" id="IPR012337">
    <property type="entry name" value="RNaseH-like_sf"/>
</dbReference>
<evidence type="ECO:0000256" key="11">
    <source>
        <dbReference type="ARBA" id="ARBA00022759"/>
    </source>
</evidence>
<feature type="domain" description="RNase H type-2" evidence="16">
    <location>
        <begin position="1"/>
        <end position="208"/>
    </location>
</feature>
<comment type="subcellular location">
    <subcellularLocation>
        <location evidence="4 13">Cytoplasm</location>
    </subcellularLocation>
</comment>
<dbReference type="PANTHER" id="PTHR10954">
    <property type="entry name" value="RIBONUCLEASE H2 SUBUNIT A"/>
    <property type="match status" value="1"/>
</dbReference>
<dbReference type="GO" id="GO:0005737">
    <property type="term" value="C:cytoplasm"/>
    <property type="evidence" value="ECO:0007669"/>
    <property type="project" value="UniProtKB-SubCell"/>
</dbReference>
<evidence type="ECO:0000256" key="4">
    <source>
        <dbReference type="ARBA" id="ARBA00004496"/>
    </source>
</evidence>
<evidence type="ECO:0000256" key="7">
    <source>
        <dbReference type="ARBA" id="ARBA00019179"/>
    </source>
</evidence>
<protein>
    <recommendedName>
        <fullName evidence="7 13">Ribonuclease HII</fullName>
        <shortName evidence="13">RNase HII</shortName>
        <ecNumber evidence="6 13">3.1.26.4</ecNumber>
    </recommendedName>
</protein>
<keyword evidence="10 13" id="KW-0479">Metal-binding</keyword>
<dbReference type="InterPro" id="IPR004649">
    <property type="entry name" value="RNase_H2_suA"/>
</dbReference>
<keyword evidence="9 13" id="KW-0540">Nuclease</keyword>
<dbReference type="GO" id="GO:0003723">
    <property type="term" value="F:RNA binding"/>
    <property type="evidence" value="ECO:0007669"/>
    <property type="project" value="UniProtKB-UniRule"/>
</dbReference>
<evidence type="ECO:0000256" key="5">
    <source>
        <dbReference type="ARBA" id="ARBA00007383"/>
    </source>
</evidence>
<proteinExistence type="inferred from homology"/>
<dbReference type="InterPro" id="IPR020787">
    <property type="entry name" value="RNase_HII_arc"/>
</dbReference>
<evidence type="ECO:0000256" key="3">
    <source>
        <dbReference type="ARBA" id="ARBA00004065"/>
    </source>
</evidence>
<evidence type="ECO:0000313" key="18">
    <source>
        <dbReference type="Proteomes" id="UP000183815"/>
    </source>
</evidence>
<keyword evidence="11 13" id="KW-0255">Endonuclease</keyword>
<keyword evidence="12 13" id="KW-0378">Hydrolase</keyword>
<evidence type="ECO:0000256" key="13">
    <source>
        <dbReference type="HAMAP-Rule" id="MF_00052"/>
    </source>
</evidence>
<dbReference type="NCBIfam" id="TIGR00729">
    <property type="entry name" value="ribonuclease HII"/>
    <property type="match status" value="1"/>
</dbReference>
<comment type="catalytic activity">
    <reaction evidence="1 13 14 15">
        <text>Endonucleolytic cleavage to 5'-phosphomonoester.</text>
        <dbReference type="EC" id="3.1.26.4"/>
    </reaction>
</comment>
<evidence type="ECO:0000256" key="8">
    <source>
        <dbReference type="ARBA" id="ARBA00022490"/>
    </source>
</evidence>
<dbReference type="FunFam" id="1.10.10.460:FF:000001">
    <property type="entry name" value="Ribonuclease"/>
    <property type="match status" value="1"/>
</dbReference>
<dbReference type="EMBL" id="MIYU01000001">
    <property type="protein sequence ID" value="OIR20427.1"/>
    <property type="molecule type" value="Genomic_DNA"/>
</dbReference>
<dbReference type="InterPro" id="IPR036397">
    <property type="entry name" value="RNaseH_sf"/>
</dbReference>
<evidence type="ECO:0000256" key="2">
    <source>
        <dbReference type="ARBA" id="ARBA00001946"/>
    </source>
</evidence>
<evidence type="ECO:0000256" key="15">
    <source>
        <dbReference type="RuleBase" id="RU003515"/>
    </source>
</evidence>
<name>A0A1J5TJV8_9ARCH</name>
<dbReference type="HAMAP" id="MF_00052_A">
    <property type="entry name" value="RNase_HII_A"/>
    <property type="match status" value="1"/>
</dbReference>
<comment type="cofactor">
    <cofactor evidence="13 14">
        <name>Mn(2+)</name>
        <dbReference type="ChEBI" id="CHEBI:29035"/>
    </cofactor>
    <cofactor evidence="13 14">
        <name>Mg(2+)</name>
        <dbReference type="ChEBI" id="CHEBI:18420"/>
    </cofactor>
    <text evidence="13 14">Manganese or magnesium. Binds 1 divalent metal ion per monomer in the absence of substrate. May bind a second metal ion after substrate binding.</text>
</comment>
<evidence type="ECO:0000259" key="16">
    <source>
        <dbReference type="PROSITE" id="PS51975"/>
    </source>
</evidence>